<keyword evidence="9" id="KW-1185">Reference proteome</keyword>
<evidence type="ECO:0000256" key="3">
    <source>
        <dbReference type="ARBA" id="ARBA00022628"/>
    </source>
</evidence>
<dbReference type="EMBL" id="JFAX01000009">
    <property type="protein sequence ID" value="EXI67685.1"/>
    <property type="molecule type" value="Genomic_DNA"/>
</dbReference>
<gene>
    <name evidence="8" type="primary">scpA_2</name>
    <name evidence="8" type="ORF">AW08_01949</name>
</gene>
<dbReference type="CDD" id="cd02071">
    <property type="entry name" value="MM_CoA_mut_B12_BD"/>
    <property type="match status" value="1"/>
</dbReference>
<dbReference type="NCBIfam" id="TIGR00640">
    <property type="entry name" value="acid_CoA_mut_C"/>
    <property type="match status" value="1"/>
</dbReference>
<name>A0A011NT25_9PROT</name>
<proteinExistence type="inferred from homology"/>
<dbReference type="SUPFAM" id="SSF51703">
    <property type="entry name" value="Cobalamin (vitamin B12)-dependent enzymes"/>
    <property type="match status" value="1"/>
</dbReference>
<organism evidence="8 9">
    <name type="scientific">Candidatus Accumulibacter adjunctus</name>
    <dbReference type="NCBI Taxonomy" id="1454001"/>
    <lineage>
        <taxon>Bacteria</taxon>
        <taxon>Pseudomonadati</taxon>
        <taxon>Pseudomonadota</taxon>
        <taxon>Betaproteobacteria</taxon>
        <taxon>Candidatus Accumulibacter</taxon>
    </lineage>
</organism>
<dbReference type="InterPro" id="IPR006158">
    <property type="entry name" value="Cobalamin-bd"/>
</dbReference>
<evidence type="ECO:0000256" key="5">
    <source>
        <dbReference type="ARBA" id="ARBA00023235"/>
    </source>
</evidence>
<comment type="caution">
    <text evidence="8">The sequence shown here is derived from an EMBL/GenBank/DDBJ whole genome shotgun (WGS) entry which is preliminary data.</text>
</comment>
<reference evidence="8" key="1">
    <citation type="submission" date="2014-02" db="EMBL/GenBank/DDBJ databases">
        <title>Expanding our view of genomic diversity in Candidatus Accumulibacter clades.</title>
        <authorList>
            <person name="Skennerton C.T."/>
            <person name="Barr J.J."/>
            <person name="Slater F.R."/>
            <person name="Bond P.L."/>
            <person name="Tyson G.W."/>
        </authorList>
    </citation>
    <scope>NUCLEOTIDE SEQUENCE [LARGE SCALE GENOMIC DNA]</scope>
</reference>
<dbReference type="PATRIC" id="fig|1454001.3.peg.1948"/>
<dbReference type="InterPro" id="IPR006099">
    <property type="entry name" value="MeMalonylCoA_mutase_a/b_cat"/>
</dbReference>
<feature type="domain" description="B12-binding" evidence="7">
    <location>
        <begin position="256"/>
        <end position="385"/>
    </location>
</feature>
<dbReference type="InterPro" id="IPR036724">
    <property type="entry name" value="Cobalamin-bd_sf"/>
</dbReference>
<evidence type="ECO:0000313" key="9">
    <source>
        <dbReference type="Proteomes" id="UP000020218"/>
    </source>
</evidence>
<evidence type="ECO:0000256" key="4">
    <source>
        <dbReference type="ARBA" id="ARBA00022723"/>
    </source>
</evidence>
<keyword evidence="4" id="KW-0479">Metal-binding</keyword>
<dbReference type="SUPFAM" id="SSF52242">
    <property type="entry name" value="Cobalamin (vitamin B12)-binding domain"/>
    <property type="match status" value="1"/>
</dbReference>
<dbReference type="Pfam" id="PF02310">
    <property type="entry name" value="B12-binding"/>
    <property type="match status" value="1"/>
</dbReference>
<dbReference type="AlphaFoldDB" id="A0A011NT25"/>
<keyword evidence="3" id="KW-0846">Cobalamin</keyword>
<dbReference type="InterPro" id="IPR006159">
    <property type="entry name" value="Acid_CoA_mut_C"/>
</dbReference>
<accession>A0A011NT25</accession>
<keyword evidence="5 8" id="KW-0413">Isomerase</keyword>
<dbReference type="Pfam" id="PF01642">
    <property type="entry name" value="MM_CoA_mutase"/>
    <property type="match status" value="1"/>
</dbReference>
<evidence type="ECO:0000256" key="2">
    <source>
        <dbReference type="ARBA" id="ARBA00008465"/>
    </source>
</evidence>
<dbReference type="Proteomes" id="UP000020218">
    <property type="component" value="Unassembled WGS sequence"/>
</dbReference>
<dbReference type="STRING" id="1454001.AW08_01949"/>
<evidence type="ECO:0000256" key="1">
    <source>
        <dbReference type="ARBA" id="ARBA00001922"/>
    </source>
</evidence>
<dbReference type="InterPro" id="IPR016176">
    <property type="entry name" value="Cbl-dep_enz_cat"/>
</dbReference>
<evidence type="ECO:0000259" key="7">
    <source>
        <dbReference type="PROSITE" id="PS51332"/>
    </source>
</evidence>
<evidence type="ECO:0000313" key="8">
    <source>
        <dbReference type="EMBL" id="EXI67685.1"/>
    </source>
</evidence>
<dbReference type="GO" id="GO:0031419">
    <property type="term" value="F:cobalamin binding"/>
    <property type="evidence" value="ECO:0007669"/>
    <property type="project" value="UniProtKB-KW"/>
</dbReference>
<dbReference type="GO" id="GO:0046872">
    <property type="term" value="F:metal ion binding"/>
    <property type="evidence" value="ECO:0007669"/>
    <property type="project" value="UniProtKB-KW"/>
</dbReference>
<dbReference type="Gene3D" id="3.40.50.280">
    <property type="entry name" value="Cobalamin-binding domain"/>
    <property type="match status" value="1"/>
</dbReference>
<dbReference type="GO" id="GO:0004494">
    <property type="term" value="F:methylmalonyl-CoA mutase activity"/>
    <property type="evidence" value="ECO:0007669"/>
    <property type="project" value="UniProtKB-EC"/>
</dbReference>
<dbReference type="PANTHER" id="PTHR48101:SF3">
    <property type="entry name" value="COENZYME B12-DEPENDENT MUTASE"/>
    <property type="match status" value="1"/>
</dbReference>
<dbReference type="EC" id="5.4.99.2" evidence="8"/>
<protein>
    <submittedName>
        <fullName evidence="8">Methylmalonyl-CoA mutase</fullName>
        <ecNumber evidence="8">5.4.99.2</ecNumber>
    </submittedName>
</protein>
<comment type="cofactor">
    <cofactor evidence="1">
        <name>adenosylcob(III)alamin</name>
        <dbReference type="ChEBI" id="CHEBI:18408"/>
    </cofactor>
</comment>
<sequence length="395" mass="42487">MQRIVLEMLAVALSKRARARAIQLPAWNEAMGLPRPWDQQWALRIQQVMAFETDLLEYGDIFDGSPVIAAKVAELVEGARREIDNVEAQGGIIAAIESGYIKRELVGSHMSRLRAIESGELKIIGLNCFHETAESPLTAGSDGAIMKSDPAAERQQIERLQEHRRQRSDADVRAALQGLADAARSGDNIMPSSIRCALAGVTTGEWGDSLRAVFGEFRPPTGVDIAIDSREVLGRKDQVTELRERVGRTGNALGRPLKILVGKPGLDGHSNGAEQVAVKARDVGFEVVYDGIRLTPQQIAQAAQEEGVHVVGLSILSGSHMELVGSVLQELGARDLAALPVVAGGIIPPADAERLLALGVRAIYTPKDFNLNAIMGDIVDVVRESNGLERLGSLS</sequence>
<comment type="similarity">
    <text evidence="2">Belongs to the methylmalonyl-CoA mutase family.</text>
</comment>
<dbReference type="PROSITE" id="PS51332">
    <property type="entry name" value="B12_BINDING"/>
    <property type="match status" value="1"/>
</dbReference>
<evidence type="ECO:0000256" key="6">
    <source>
        <dbReference type="ARBA" id="ARBA00023285"/>
    </source>
</evidence>
<dbReference type="PANTHER" id="PTHR48101">
    <property type="entry name" value="METHYLMALONYL-COA MUTASE, MITOCHONDRIAL-RELATED"/>
    <property type="match status" value="1"/>
</dbReference>
<keyword evidence="6" id="KW-0170">Cobalt</keyword>
<dbReference type="Gene3D" id="3.20.20.240">
    <property type="entry name" value="Methylmalonyl-CoA mutase"/>
    <property type="match status" value="1"/>
</dbReference>